<dbReference type="RefSeq" id="WP_014553668.1">
    <property type="nucleotide sequence ID" value="NC_017455.1"/>
</dbReference>
<dbReference type="STRING" id="572479.Hprae_1518"/>
<dbReference type="InterPro" id="IPR012363">
    <property type="entry name" value="PduX"/>
</dbReference>
<dbReference type="KEGG" id="hpk:Hprae_1518"/>
<evidence type="ECO:0000256" key="4">
    <source>
        <dbReference type="ARBA" id="ARBA00022840"/>
    </source>
</evidence>
<organism evidence="6 7">
    <name type="scientific">Halanaerobium praevalens (strain ATCC 33744 / DSM 2228 / GSL)</name>
    <dbReference type="NCBI Taxonomy" id="572479"/>
    <lineage>
        <taxon>Bacteria</taxon>
        <taxon>Bacillati</taxon>
        <taxon>Bacillota</taxon>
        <taxon>Clostridia</taxon>
        <taxon>Halanaerobiales</taxon>
        <taxon>Halanaerobiaceae</taxon>
        <taxon>Halanaerobium</taxon>
    </lineage>
</organism>
<dbReference type="PANTHER" id="PTHR43527:SF1">
    <property type="entry name" value="L-THREONINE KINASE"/>
    <property type="match status" value="1"/>
</dbReference>
<evidence type="ECO:0000256" key="2">
    <source>
        <dbReference type="ARBA" id="ARBA00022741"/>
    </source>
</evidence>
<dbReference type="PIRSF" id="PIRSF033887">
    <property type="entry name" value="PduX"/>
    <property type="match status" value="1"/>
</dbReference>
<keyword evidence="7" id="KW-1185">Reference proteome</keyword>
<dbReference type="InterPro" id="IPR020568">
    <property type="entry name" value="Ribosomal_Su5_D2-typ_SF"/>
</dbReference>
<proteinExistence type="predicted"/>
<gene>
    <name evidence="6" type="ordered locus">Hprae_1518</name>
</gene>
<dbReference type="EMBL" id="CP002175">
    <property type="protein sequence ID" value="ADO77645.1"/>
    <property type="molecule type" value="Genomic_DNA"/>
</dbReference>
<evidence type="ECO:0000256" key="3">
    <source>
        <dbReference type="ARBA" id="ARBA00022777"/>
    </source>
</evidence>
<feature type="domain" description="GHMP kinase N-terminal" evidence="5">
    <location>
        <begin position="61"/>
        <end position="126"/>
    </location>
</feature>
<keyword evidence="3 6" id="KW-0418">Kinase</keyword>
<dbReference type="GO" id="GO:0016301">
    <property type="term" value="F:kinase activity"/>
    <property type="evidence" value="ECO:0007669"/>
    <property type="project" value="UniProtKB-KW"/>
</dbReference>
<keyword evidence="4" id="KW-0067">ATP-binding</keyword>
<dbReference type="PANTHER" id="PTHR43527">
    <property type="entry name" value="4-DIPHOSPHOCYTIDYL-2-C-METHYL-D-ERYTHRITOL KINASE, CHLOROPLASTIC"/>
    <property type="match status" value="1"/>
</dbReference>
<keyword evidence="1" id="KW-0808">Transferase</keyword>
<keyword evidence="2" id="KW-0547">Nucleotide-binding</keyword>
<reference evidence="6 7" key="2">
    <citation type="journal article" date="2011" name="Stand. Genomic Sci.">
        <title>Complete genome sequence of the extremely halophilic Halanaerobium praevalens type strain (GSL).</title>
        <authorList>
            <person name="Ivanova N."/>
            <person name="Sikorski J."/>
            <person name="Chertkov O."/>
            <person name="Nolan M."/>
            <person name="Lucas S."/>
            <person name="Hammon N."/>
            <person name="Deshpande S."/>
            <person name="Cheng J.F."/>
            <person name="Tapia R."/>
            <person name="Han C."/>
            <person name="Goodwin L."/>
            <person name="Pitluck S."/>
            <person name="Huntemann M."/>
            <person name="Liolios K."/>
            <person name="Pagani I."/>
            <person name="Mavromatis K."/>
            <person name="Ovchinikova G."/>
            <person name="Pati A."/>
            <person name="Chen A."/>
            <person name="Palaniappan K."/>
            <person name="Land M."/>
            <person name="Hauser L."/>
            <person name="Brambilla E.M."/>
            <person name="Kannan K.P."/>
            <person name="Rohde M."/>
            <person name="Tindall B.J."/>
            <person name="Goker M."/>
            <person name="Detter J.C."/>
            <person name="Woyke T."/>
            <person name="Bristow J."/>
            <person name="Eisen J.A."/>
            <person name="Markowitz V."/>
            <person name="Hugenholtz P."/>
            <person name="Kyrpides N.C."/>
            <person name="Klenk H.P."/>
            <person name="Lapidus A."/>
        </authorList>
    </citation>
    <scope>NUCLEOTIDE SEQUENCE [LARGE SCALE GENOMIC DNA]</scope>
    <source>
        <strain evidence="7">ATCC 33744 / DSM 2228 / GSL</strain>
    </source>
</reference>
<dbReference type="GO" id="GO:0005524">
    <property type="term" value="F:ATP binding"/>
    <property type="evidence" value="ECO:0007669"/>
    <property type="project" value="UniProtKB-KW"/>
</dbReference>
<dbReference type="SUPFAM" id="SSF54211">
    <property type="entry name" value="Ribosomal protein S5 domain 2-like"/>
    <property type="match status" value="1"/>
</dbReference>
<sequence>MQEVILRVPGSCGELVQGTINGQDFLISCPINLYTKVKAKLVDYKLGENKVLINQKAPKTKAAVKKLLQLYNFKSKVELEIDSELKAGIGMASSTADISAATAAVMLLVKGEINFDLLKNICLSLEPTDSVFLEGIRFFDHRQGKKDFLLAEAPELDILIFKEKGIVDSINFNQTQKLEALNDLKSLEVKKALEFVIQGLKTNDKQLLAKGATISSLAHQNILFKKNLDKVLKLIQNKKEVYGLNIAHSGTLIGVLIAKNFKAKNLVERIKKNTELEYLNRVQMISGGLERKIFNGRSTSTWRKIARNSSSK</sequence>
<protein>
    <submittedName>
        <fullName evidence="6">GHMP kinase</fullName>
    </submittedName>
</protein>
<reference evidence="7" key="1">
    <citation type="submission" date="2010-10" db="EMBL/GenBank/DDBJ databases">
        <title>The complete genome of Halanaerobium praevalens DSM 2228.</title>
        <authorList>
            <consortium name="US DOE Joint Genome Institute (JGI-PGF)"/>
            <person name="Lucas S."/>
            <person name="Copeland A."/>
            <person name="Lapidus A."/>
            <person name="Glavina del Rio T."/>
            <person name="Dalin E."/>
            <person name="Tice H."/>
            <person name="Bruce D."/>
            <person name="Goodwin L."/>
            <person name="Pitluck S."/>
            <person name="Kyrpides N."/>
            <person name="Mavromatis K."/>
            <person name="Ivanova N."/>
            <person name="Ovchinnikova G."/>
            <person name="Chertkov O."/>
            <person name="Detter J.C."/>
            <person name="Han C."/>
            <person name="Larimer F."/>
            <person name="Land M."/>
            <person name="Hauser L."/>
            <person name="Markowitz V."/>
            <person name="Cheng J.-F."/>
            <person name="Hugenholtz P."/>
            <person name="Woyke T."/>
            <person name="Wu D."/>
            <person name="Tindall B."/>
            <person name="Pomrenke H.G."/>
            <person name="Brambilla E."/>
            <person name="Klenk H.-P."/>
            <person name="Eisen J.A."/>
        </authorList>
    </citation>
    <scope>NUCLEOTIDE SEQUENCE [LARGE SCALE GENOMIC DNA]</scope>
    <source>
        <strain evidence="7">ATCC 33744 / DSM 2228 / GSL</strain>
    </source>
</reference>
<name>E3DP12_HALPG</name>
<evidence type="ECO:0000313" key="6">
    <source>
        <dbReference type="EMBL" id="ADO77645.1"/>
    </source>
</evidence>
<dbReference type="eggNOG" id="COG4542">
    <property type="taxonomic scope" value="Bacteria"/>
</dbReference>
<dbReference type="Pfam" id="PF00288">
    <property type="entry name" value="GHMP_kinases_N"/>
    <property type="match status" value="1"/>
</dbReference>
<evidence type="ECO:0000313" key="7">
    <source>
        <dbReference type="Proteomes" id="UP000006866"/>
    </source>
</evidence>
<dbReference type="InterPro" id="IPR006204">
    <property type="entry name" value="GHMP_kinase_N_dom"/>
</dbReference>
<accession>E3DP12</accession>
<dbReference type="AlphaFoldDB" id="E3DP12"/>
<dbReference type="Proteomes" id="UP000006866">
    <property type="component" value="Chromosome"/>
</dbReference>
<evidence type="ECO:0000256" key="1">
    <source>
        <dbReference type="ARBA" id="ARBA00022679"/>
    </source>
</evidence>
<dbReference type="Gene3D" id="3.30.230.10">
    <property type="match status" value="1"/>
</dbReference>
<dbReference type="HOGENOM" id="CLU_056896_0_1_9"/>
<dbReference type="OrthoDB" id="4548147at2"/>
<evidence type="ECO:0000259" key="5">
    <source>
        <dbReference type="Pfam" id="PF00288"/>
    </source>
</evidence>
<dbReference type="PATRIC" id="fig|572479.3.peg.1538"/>
<dbReference type="InterPro" id="IPR014721">
    <property type="entry name" value="Ribsml_uS5_D2-typ_fold_subgr"/>
</dbReference>